<proteinExistence type="predicted"/>
<dbReference type="EMBL" id="BMQN01000001">
    <property type="protein sequence ID" value="GGR86134.1"/>
    <property type="molecule type" value="Genomic_DNA"/>
</dbReference>
<evidence type="ECO:0000256" key="2">
    <source>
        <dbReference type="SAM" id="Phobius"/>
    </source>
</evidence>
<sequence length="175" mass="18760">MRSVTACAKVIAPEGNTRPPQVPRTCPVDGAPTDSSEINVSPRAAHVFLTDAFYARITHNSIPGRVKSGRDAPPDAGLFHGAHAARALTVKAKFTDGRPLKAASTSAQRQLQGPSGTRHGPRRCTPHTDPMSVLLIMAALTLLVMLVSFVAMTHEDRAILREQEDHPFRGLQAGD</sequence>
<reference evidence="4" key="1">
    <citation type="journal article" date="2019" name="Int. J. Syst. Evol. Microbiol.">
        <title>The Global Catalogue of Microorganisms (GCM) 10K type strain sequencing project: providing services to taxonomists for standard genome sequencing and annotation.</title>
        <authorList>
            <consortium name="The Broad Institute Genomics Platform"/>
            <consortium name="The Broad Institute Genome Sequencing Center for Infectious Disease"/>
            <person name="Wu L."/>
            <person name="Ma J."/>
        </authorList>
    </citation>
    <scope>NUCLEOTIDE SEQUENCE [LARGE SCALE GENOMIC DNA]</scope>
    <source>
        <strain evidence="4">JCM 31405</strain>
    </source>
</reference>
<evidence type="ECO:0000256" key="1">
    <source>
        <dbReference type="SAM" id="MobiDB-lite"/>
    </source>
</evidence>
<name>A0ABQ2S2N9_9DEIO</name>
<evidence type="ECO:0000313" key="3">
    <source>
        <dbReference type="EMBL" id="GGR86134.1"/>
    </source>
</evidence>
<keyword evidence="4" id="KW-1185">Reference proteome</keyword>
<feature type="transmembrane region" description="Helical" evidence="2">
    <location>
        <begin position="131"/>
        <end position="152"/>
    </location>
</feature>
<keyword evidence="2" id="KW-0472">Membrane</keyword>
<evidence type="ECO:0000313" key="4">
    <source>
        <dbReference type="Proteomes" id="UP000644548"/>
    </source>
</evidence>
<gene>
    <name evidence="3" type="ORF">GCM10008960_11570</name>
</gene>
<protein>
    <submittedName>
        <fullName evidence="3">Uncharacterized protein</fullName>
    </submittedName>
</protein>
<keyword evidence="2" id="KW-0812">Transmembrane</keyword>
<keyword evidence="2" id="KW-1133">Transmembrane helix</keyword>
<feature type="compositionally biased region" description="Polar residues" evidence="1">
    <location>
        <begin position="103"/>
        <end position="115"/>
    </location>
</feature>
<feature type="region of interest" description="Disordered" evidence="1">
    <location>
        <begin position="102"/>
        <end position="126"/>
    </location>
</feature>
<comment type="caution">
    <text evidence="3">The sequence shown here is derived from an EMBL/GenBank/DDBJ whole genome shotgun (WGS) entry which is preliminary data.</text>
</comment>
<dbReference type="Proteomes" id="UP000644548">
    <property type="component" value="Unassembled WGS sequence"/>
</dbReference>
<organism evidence="3 4">
    <name type="scientific">Deinococcus sedimenti</name>
    <dbReference type="NCBI Taxonomy" id="1867090"/>
    <lineage>
        <taxon>Bacteria</taxon>
        <taxon>Thermotogati</taxon>
        <taxon>Deinococcota</taxon>
        <taxon>Deinococci</taxon>
        <taxon>Deinococcales</taxon>
        <taxon>Deinococcaceae</taxon>
        <taxon>Deinococcus</taxon>
    </lineage>
</organism>
<accession>A0ABQ2S2N9</accession>